<sequence length="220" mass="23390">MNHHPDLSRPLLAIDTSTPAASAALRCQGIITAECHQGHAKHTEVLLPMIDRLLQAAGLNIADLGGIIISAGPGAFTGLRVGASMAAGLAAAYDTPLGCLSSLALLAAASAPTEDSTVLALMDARMRQHYAALYEYRGGSWQLAAEEGLFFAQDLPSPWLETADNVMVSGDNYVADKIAHLPQQQTVPQARDAFSALNLCRWQSPQQAIDLQYLRNEITG</sequence>
<evidence type="ECO:0000313" key="5">
    <source>
        <dbReference type="EMBL" id="SUO98352.1"/>
    </source>
</evidence>
<dbReference type="GO" id="GO:0005829">
    <property type="term" value="C:cytosol"/>
    <property type="evidence" value="ECO:0007669"/>
    <property type="project" value="TreeGrafter"/>
</dbReference>
<comment type="similarity">
    <text evidence="1">Belongs to the KAE1 / TsaD family. TsaB subfamily.</text>
</comment>
<keyword evidence="6" id="KW-1185">Reference proteome</keyword>
<evidence type="ECO:0000259" key="4">
    <source>
        <dbReference type="Pfam" id="PF00814"/>
    </source>
</evidence>
<dbReference type="Gene3D" id="3.30.420.40">
    <property type="match status" value="2"/>
</dbReference>
<name>A0A380N1B3_9GAMM</name>
<feature type="domain" description="Gcp-like" evidence="4">
    <location>
        <begin position="40"/>
        <end position="149"/>
    </location>
</feature>
<dbReference type="EMBL" id="UHIA01000004">
    <property type="protein sequence ID" value="SUO98352.1"/>
    <property type="molecule type" value="Genomic_DNA"/>
</dbReference>
<dbReference type="SUPFAM" id="SSF53067">
    <property type="entry name" value="Actin-like ATPase domain"/>
    <property type="match status" value="2"/>
</dbReference>
<dbReference type="Pfam" id="PF00814">
    <property type="entry name" value="TsaD"/>
    <property type="match status" value="1"/>
</dbReference>
<dbReference type="RefSeq" id="WP_115219193.1">
    <property type="nucleotide sequence ID" value="NZ_UHIA01000004.1"/>
</dbReference>
<proteinExistence type="inferred from homology"/>
<dbReference type="InterPro" id="IPR043129">
    <property type="entry name" value="ATPase_NBD"/>
</dbReference>
<dbReference type="InterPro" id="IPR022496">
    <property type="entry name" value="T6A_TsaB"/>
</dbReference>
<evidence type="ECO:0000313" key="6">
    <source>
        <dbReference type="Proteomes" id="UP000254575"/>
    </source>
</evidence>
<dbReference type="InterPro" id="IPR000905">
    <property type="entry name" value="Gcp-like_dom"/>
</dbReference>
<dbReference type="PANTHER" id="PTHR11735:SF11">
    <property type="entry name" value="TRNA THREONYLCARBAMOYLADENOSINE BIOSYNTHESIS PROTEIN TSAB"/>
    <property type="match status" value="1"/>
</dbReference>
<evidence type="ECO:0000256" key="1">
    <source>
        <dbReference type="ARBA" id="ARBA00010493"/>
    </source>
</evidence>
<evidence type="ECO:0000256" key="3">
    <source>
        <dbReference type="ARBA" id="ARBA00032446"/>
    </source>
</evidence>
<reference evidence="5 6" key="1">
    <citation type="submission" date="2018-06" db="EMBL/GenBank/DDBJ databases">
        <authorList>
            <consortium name="Pathogen Informatics"/>
            <person name="Doyle S."/>
        </authorList>
    </citation>
    <scope>NUCLEOTIDE SEQUENCE [LARGE SCALE GENOMIC DNA]</scope>
    <source>
        <strain evidence="5 6">NCTC10717</strain>
    </source>
</reference>
<organism evidence="5 6">
    <name type="scientific">Suttonella indologenes</name>
    <dbReference type="NCBI Taxonomy" id="13276"/>
    <lineage>
        <taxon>Bacteria</taxon>
        <taxon>Pseudomonadati</taxon>
        <taxon>Pseudomonadota</taxon>
        <taxon>Gammaproteobacteria</taxon>
        <taxon>Cardiobacteriales</taxon>
        <taxon>Cardiobacteriaceae</taxon>
        <taxon>Suttonella</taxon>
    </lineage>
</organism>
<dbReference type="NCBIfam" id="TIGR03725">
    <property type="entry name" value="T6A_YeaZ"/>
    <property type="match status" value="1"/>
</dbReference>
<gene>
    <name evidence="5" type="ORF">NCTC10717_02097</name>
</gene>
<dbReference type="PANTHER" id="PTHR11735">
    <property type="entry name" value="TRNA N6-ADENOSINE THREONYLCARBAMOYLTRANSFERASE"/>
    <property type="match status" value="1"/>
</dbReference>
<dbReference type="Proteomes" id="UP000254575">
    <property type="component" value="Unassembled WGS sequence"/>
</dbReference>
<dbReference type="OrthoDB" id="9809995at2"/>
<dbReference type="AlphaFoldDB" id="A0A380N1B3"/>
<evidence type="ECO:0000256" key="2">
    <source>
        <dbReference type="ARBA" id="ARBA00019012"/>
    </source>
</evidence>
<accession>A0A380N1B3</accession>
<protein>
    <recommendedName>
        <fullName evidence="2">tRNA threonylcarbamoyladenosine biosynthesis protein TsaB</fullName>
    </recommendedName>
    <alternativeName>
        <fullName evidence="3">t(6)A37 threonylcarbamoyladenosine biosynthesis protein TsaB</fullName>
    </alternativeName>
</protein>
<dbReference type="GO" id="GO:0002949">
    <property type="term" value="P:tRNA threonylcarbamoyladenosine modification"/>
    <property type="evidence" value="ECO:0007669"/>
    <property type="project" value="InterPro"/>
</dbReference>